<dbReference type="EMBL" id="FOMT01000006">
    <property type="protein sequence ID" value="SFF20659.1"/>
    <property type="molecule type" value="Genomic_DNA"/>
</dbReference>
<evidence type="ECO:0000313" key="2">
    <source>
        <dbReference type="EMBL" id="SFF20659.1"/>
    </source>
</evidence>
<keyword evidence="1" id="KW-0812">Transmembrane</keyword>
<keyword evidence="1" id="KW-0472">Membrane</keyword>
<sequence length="40" mass="4990">MKMNKSHDHGIMAFSTRREYWFRYTWLIFSPAKLMLLLLR</sequence>
<keyword evidence="1" id="KW-1133">Transmembrane helix</keyword>
<feature type="transmembrane region" description="Helical" evidence="1">
    <location>
        <begin position="21"/>
        <end position="39"/>
    </location>
</feature>
<evidence type="ECO:0000313" key="3">
    <source>
        <dbReference type="Proteomes" id="UP000198855"/>
    </source>
</evidence>
<organism evidence="2 3">
    <name type="scientific">Paenibacillus catalpae</name>
    <dbReference type="NCBI Taxonomy" id="1045775"/>
    <lineage>
        <taxon>Bacteria</taxon>
        <taxon>Bacillati</taxon>
        <taxon>Bacillota</taxon>
        <taxon>Bacilli</taxon>
        <taxon>Bacillales</taxon>
        <taxon>Paenibacillaceae</taxon>
        <taxon>Paenibacillus</taxon>
    </lineage>
</organism>
<accession>A0A1I2GUC9</accession>
<gene>
    <name evidence="2" type="ORF">SAMN05216378_5458</name>
</gene>
<protein>
    <submittedName>
        <fullName evidence="2">Uncharacterized protein</fullName>
    </submittedName>
</protein>
<keyword evidence="3" id="KW-1185">Reference proteome</keyword>
<reference evidence="3" key="1">
    <citation type="submission" date="2016-10" db="EMBL/GenBank/DDBJ databases">
        <authorList>
            <person name="Varghese N."/>
            <person name="Submissions S."/>
        </authorList>
    </citation>
    <scope>NUCLEOTIDE SEQUENCE [LARGE SCALE GENOMIC DNA]</scope>
    <source>
        <strain evidence="3">CGMCC 1.10784</strain>
    </source>
</reference>
<name>A0A1I2GUC9_9BACL</name>
<proteinExistence type="predicted"/>
<dbReference type="AlphaFoldDB" id="A0A1I2GUC9"/>
<evidence type="ECO:0000256" key="1">
    <source>
        <dbReference type="SAM" id="Phobius"/>
    </source>
</evidence>
<dbReference type="Proteomes" id="UP000198855">
    <property type="component" value="Unassembled WGS sequence"/>
</dbReference>